<evidence type="ECO:0000256" key="4">
    <source>
        <dbReference type="ARBA" id="ARBA00022679"/>
    </source>
</evidence>
<dbReference type="CDD" id="cd00082">
    <property type="entry name" value="HisKA"/>
    <property type="match status" value="1"/>
</dbReference>
<dbReference type="SUPFAM" id="SSF55874">
    <property type="entry name" value="ATPase domain of HSP90 chaperone/DNA topoisomerase II/histidine kinase"/>
    <property type="match status" value="1"/>
</dbReference>
<dbReference type="Gene3D" id="3.30.565.10">
    <property type="entry name" value="Histidine kinase-like ATPase, C-terminal domain"/>
    <property type="match status" value="1"/>
</dbReference>
<keyword evidence="4" id="KW-0808">Transferase</keyword>
<accession>A0ABW4QZI6</accession>
<dbReference type="Gene3D" id="3.30.450.20">
    <property type="entry name" value="PAS domain"/>
    <property type="match status" value="1"/>
</dbReference>
<feature type="domain" description="PAS" evidence="7">
    <location>
        <begin position="10"/>
        <end position="80"/>
    </location>
</feature>
<dbReference type="InterPro" id="IPR036097">
    <property type="entry name" value="HisK_dim/P_sf"/>
</dbReference>
<feature type="domain" description="Histidine kinase" evidence="6">
    <location>
        <begin position="144"/>
        <end position="357"/>
    </location>
</feature>
<dbReference type="Proteomes" id="UP001597197">
    <property type="component" value="Unassembled WGS sequence"/>
</dbReference>
<keyword evidence="8" id="KW-0067">ATP-binding</keyword>
<dbReference type="CDD" id="cd00130">
    <property type="entry name" value="PAS"/>
    <property type="match status" value="1"/>
</dbReference>
<comment type="caution">
    <text evidence="8">The sequence shown here is derived from an EMBL/GenBank/DDBJ whole genome shotgun (WGS) entry which is preliminary data.</text>
</comment>
<dbReference type="SMART" id="SM00387">
    <property type="entry name" value="HATPase_c"/>
    <property type="match status" value="1"/>
</dbReference>
<evidence type="ECO:0000256" key="3">
    <source>
        <dbReference type="ARBA" id="ARBA00022553"/>
    </source>
</evidence>
<keyword evidence="3" id="KW-0597">Phosphoprotein</keyword>
<protein>
    <recommendedName>
        <fullName evidence="2">histidine kinase</fullName>
        <ecNumber evidence="2">2.7.13.3</ecNumber>
    </recommendedName>
</protein>
<dbReference type="InterPro" id="IPR003594">
    <property type="entry name" value="HATPase_dom"/>
</dbReference>
<keyword evidence="9" id="KW-1185">Reference proteome</keyword>
<organism evidence="8 9">
    <name type="scientific">Hymenobacter bucti</name>
    <dbReference type="NCBI Taxonomy" id="1844114"/>
    <lineage>
        <taxon>Bacteria</taxon>
        <taxon>Pseudomonadati</taxon>
        <taxon>Bacteroidota</taxon>
        <taxon>Cytophagia</taxon>
        <taxon>Cytophagales</taxon>
        <taxon>Hymenobacteraceae</taxon>
        <taxon>Hymenobacter</taxon>
    </lineage>
</organism>
<evidence type="ECO:0000256" key="1">
    <source>
        <dbReference type="ARBA" id="ARBA00000085"/>
    </source>
</evidence>
<dbReference type="PRINTS" id="PR00344">
    <property type="entry name" value="BCTRLSENSOR"/>
</dbReference>
<dbReference type="SUPFAM" id="SSF47384">
    <property type="entry name" value="Homodimeric domain of signal transducing histidine kinase"/>
    <property type="match status" value="1"/>
</dbReference>
<dbReference type="InterPro" id="IPR036890">
    <property type="entry name" value="HATPase_C_sf"/>
</dbReference>
<dbReference type="RefSeq" id="WP_382316210.1">
    <property type="nucleotide sequence ID" value="NZ_JBHUFD010000008.1"/>
</dbReference>
<name>A0ABW4QZI6_9BACT</name>
<dbReference type="GO" id="GO:0005524">
    <property type="term" value="F:ATP binding"/>
    <property type="evidence" value="ECO:0007669"/>
    <property type="project" value="UniProtKB-KW"/>
</dbReference>
<dbReference type="InterPro" id="IPR013656">
    <property type="entry name" value="PAS_4"/>
</dbReference>
<dbReference type="PANTHER" id="PTHR43304:SF1">
    <property type="entry name" value="PAC DOMAIN-CONTAINING PROTEIN"/>
    <property type="match status" value="1"/>
</dbReference>
<comment type="catalytic activity">
    <reaction evidence="1">
        <text>ATP + protein L-histidine = ADP + protein N-phospho-L-histidine.</text>
        <dbReference type="EC" id="2.7.13.3"/>
    </reaction>
</comment>
<keyword evidence="8" id="KW-0547">Nucleotide-binding</keyword>
<dbReference type="EMBL" id="JBHUFD010000008">
    <property type="protein sequence ID" value="MFD1874420.1"/>
    <property type="molecule type" value="Genomic_DNA"/>
</dbReference>
<evidence type="ECO:0000259" key="6">
    <source>
        <dbReference type="PROSITE" id="PS50109"/>
    </source>
</evidence>
<reference evidence="9" key="1">
    <citation type="journal article" date="2019" name="Int. J. Syst. Evol. Microbiol.">
        <title>The Global Catalogue of Microorganisms (GCM) 10K type strain sequencing project: providing services to taxonomists for standard genome sequencing and annotation.</title>
        <authorList>
            <consortium name="The Broad Institute Genomics Platform"/>
            <consortium name="The Broad Institute Genome Sequencing Center for Infectious Disease"/>
            <person name="Wu L."/>
            <person name="Ma J."/>
        </authorList>
    </citation>
    <scope>NUCLEOTIDE SEQUENCE [LARGE SCALE GENOMIC DNA]</scope>
    <source>
        <strain evidence="9">CGMCC 1.15795</strain>
    </source>
</reference>
<evidence type="ECO:0000259" key="7">
    <source>
        <dbReference type="PROSITE" id="PS50112"/>
    </source>
</evidence>
<dbReference type="Pfam" id="PF02518">
    <property type="entry name" value="HATPase_c"/>
    <property type="match status" value="1"/>
</dbReference>
<dbReference type="InterPro" id="IPR052162">
    <property type="entry name" value="Sensor_kinase/Photoreceptor"/>
</dbReference>
<proteinExistence type="predicted"/>
<dbReference type="PANTHER" id="PTHR43304">
    <property type="entry name" value="PHYTOCHROME-LIKE PROTEIN CPH1"/>
    <property type="match status" value="1"/>
</dbReference>
<gene>
    <name evidence="8" type="ORF">ACFSDX_18390</name>
</gene>
<dbReference type="PROSITE" id="PS50112">
    <property type="entry name" value="PAS"/>
    <property type="match status" value="1"/>
</dbReference>
<dbReference type="InterPro" id="IPR035965">
    <property type="entry name" value="PAS-like_dom_sf"/>
</dbReference>
<dbReference type="NCBIfam" id="TIGR00229">
    <property type="entry name" value="sensory_box"/>
    <property type="match status" value="1"/>
</dbReference>
<dbReference type="InterPro" id="IPR000014">
    <property type="entry name" value="PAS"/>
</dbReference>
<sequence length="357" mass="39980">MSTALSIAATEIRFRSLFENTPELILCQNEASVILDANPAFLTLVEKREEEVVNHVYDEFLAPEVRGLYREKLLEAFTGKIVRFEVYAAQGNSAPRYWDVVKVPLVDQGKVVGVHMVARDITEKTQHQQEIFDQNRDLQQFTYIVSHNLREPLANALGLVGLLGIEKADTPAFERVRSHLQGSLEQLDQVLQDLNTVLAVRDQDSLLVPEDVPLAEVVQHVLQTLQDVLHNCGGTLHTTIPNGFRVRGNRAYFYSIFFNLLSNAIKYRDPDRPLRVELTARDEAGSAKVISFADNGVGLDLAQAGDNLFQLYKRFHLKIPGRGVGLYLVKAHVERMGGHIQVRSAVGQGTQFSITLP</sequence>
<dbReference type="InterPro" id="IPR005467">
    <property type="entry name" value="His_kinase_dom"/>
</dbReference>
<dbReference type="SMART" id="SM00091">
    <property type="entry name" value="PAS"/>
    <property type="match status" value="1"/>
</dbReference>
<dbReference type="Gene3D" id="1.10.287.130">
    <property type="match status" value="1"/>
</dbReference>
<keyword evidence="5" id="KW-0418">Kinase</keyword>
<evidence type="ECO:0000313" key="9">
    <source>
        <dbReference type="Proteomes" id="UP001597197"/>
    </source>
</evidence>
<evidence type="ECO:0000256" key="5">
    <source>
        <dbReference type="ARBA" id="ARBA00022777"/>
    </source>
</evidence>
<dbReference type="EC" id="2.7.13.3" evidence="2"/>
<dbReference type="InterPro" id="IPR003661">
    <property type="entry name" value="HisK_dim/P_dom"/>
</dbReference>
<evidence type="ECO:0000313" key="8">
    <source>
        <dbReference type="EMBL" id="MFD1874420.1"/>
    </source>
</evidence>
<dbReference type="SUPFAM" id="SSF55785">
    <property type="entry name" value="PYP-like sensor domain (PAS domain)"/>
    <property type="match status" value="1"/>
</dbReference>
<dbReference type="InterPro" id="IPR004358">
    <property type="entry name" value="Sig_transdc_His_kin-like_C"/>
</dbReference>
<evidence type="ECO:0000256" key="2">
    <source>
        <dbReference type="ARBA" id="ARBA00012438"/>
    </source>
</evidence>
<dbReference type="PROSITE" id="PS50109">
    <property type="entry name" value="HIS_KIN"/>
    <property type="match status" value="1"/>
</dbReference>
<dbReference type="Pfam" id="PF08448">
    <property type="entry name" value="PAS_4"/>
    <property type="match status" value="1"/>
</dbReference>